<accession>A0A368UA23</accession>
<dbReference type="AlphaFoldDB" id="A0A368UA23"/>
<dbReference type="RefSeq" id="WP_114485139.1">
    <property type="nucleotide sequence ID" value="NZ_CBCSHM010000001.1"/>
</dbReference>
<sequence length="165" mass="18402">MIAAIFMAIGMTAVILWNFQTSQLDDTGTYTASRIASDAEQFMRYKNLVRAYDAYSKHPDSEDSATPSGEPSWAQLNNVSHSHWGVPTIDHHAYVNWNDWTFVWSEKGGRLYSDVSRLNEGSKGVCMVIESRQCIIPHSNIALLGASEVPSFIPVGSIVYAWNNL</sequence>
<evidence type="ECO:0000313" key="1">
    <source>
        <dbReference type="EMBL" id="RCV93811.1"/>
    </source>
</evidence>
<keyword evidence="2" id="KW-1185">Reference proteome</keyword>
<gene>
    <name evidence="1" type="ORF">DU506_01245</name>
</gene>
<name>A0A368UA23_9GAMM</name>
<evidence type="ECO:0000313" key="2">
    <source>
        <dbReference type="Proteomes" id="UP000253204"/>
    </source>
</evidence>
<protein>
    <submittedName>
        <fullName evidence="1">Uncharacterized protein</fullName>
    </submittedName>
</protein>
<comment type="caution">
    <text evidence="1">The sequence shown here is derived from an EMBL/GenBank/DDBJ whole genome shotgun (WGS) entry which is preliminary data.</text>
</comment>
<proteinExistence type="predicted"/>
<dbReference type="EMBL" id="QPIJ01000001">
    <property type="protein sequence ID" value="RCV93811.1"/>
    <property type="molecule type" value="Genomic_DNA"/>
</dbReference>
<reference evidence="1 2" key="1">
    <citation type="submission" date="2018-07" db="EMBL/GenBank/DDBJ databases">
        <title>Halomonas rutogse sp. nov., isolated from Lake TangqianCo on Tibetan Plateau.</title>
        <authorList>
            <person name="Lu H."/>
            <person name="Xing P."/>
            <person name="Wu Q."/>
        </authorList>
    </citation>
    <scope>NUCLEOTIDE SEQUENCE [LARGE SCALE GENOMIC DNA]</scope>
    <source>
        <strain evidence="1 2">TQ8S</strain>
    </source>
</reference>
<organism evidence="1 2">
    <name type="scientific">Vreelandella rituensis</name>
    <dbReference type="NCBI Taxonomy" id="2282306"/>
    <lineage>
        <taxon>Bacteria</taxon>
        <taxon>Pseudomonadati</taxon>
        <taxon>Pseudomonadota</taxon>
        <taxon>Gammaproteobacteria</taxon>
        <taxon>Oceanospirillales</taxon>
        <taxon>Halomonadaceae</taxon>
        <taxon>Vreelandella</taxon>
    </lineage>
</organism>
<dbReference type="Proteomes" id="UP000253204">
    <property type="component" value="Unassembled WGS sequence"/>
</dbReference>